<dbReference type="EMBL" id="NHYE01001332">
    <property type="protein sequence ID" value="PPQ96755.1"/>
    <property type="molecule type" value="Genomic_DNA"/>
</dbReference>
<organism evidence="2 3">
    <name type="scientific">Gymnopilus dilepis</name>
    <dbReference type="NCBI Taxonomy" id="231916"/>
    <lineage>
        <taxon>Eukaryota</taxon>
        <taxon>Fungi</taxon>
        <taxon>Dikarya</taxon>
        <taxon>Basidiomycota</taxon>
        <taxon>Agaricomycotina</taxon>
        <taxon>Agaricomycetes</taxon>
        <taxon>Agaricomycetidae</taxon>
        <taxon>Agaricales</taxon>
        <taxon>Agaricineae</taxon>
        <taxon>Hymenogastraceae</taxon>
        <taxon>Gymnopilus</taxon>
    </lineage>
</organism>
<gene>
    <name evidence="2" type="ORF">CVT26_010240</name>
</gene>
<comment type="caution">
    <text evidence="2">The sequence shown here is derived from an EMBL/GenBank/DDBJ whole genome shotgun (WGS) entry which is preliminary data.</text>
</comment>
<feature type="compositionally biased region" description="Gly residues" evidence="1">
    <location>
        <begin position="117"/>
        <end position="135"/>
    </location>
</feature>
<proteinExistence type="predicted"/>
<feature type="compositionally biased region" description="Polar residues" evidence="1">
    <location>
        <begin position="102"/>
        <end position="115"/>
    </location>
</feature>
<feature type="region of interest" description="Disordered" evidence="1">
    <location>
        <begin position="84"/>
        <end position="138"/>
    </location>
</feature>
<protein>
    <submittedName>
        <fullName evidence="2">Uncharacterized protein</fullName>
    </submittedName>
</protein>
<feature type="compositionally biased region" description="Gly residues" evidence="1">
    <location>
        <begin position="84"/>
        <end position="98"/>
    </location>
</feature>
<sequence>MAALALRGTSPDSDPQPLNTIKAQRKTSTPQVSIKKATYSLLQHVEPFPILPRRQDQSVQAIVLNFIMASNLRLLFLATGDGGNGRSGGTGGRGGDVGSGNSNFKTQNFSGSDLRTGSGGSGSEWSTGGRGGDIGSGNSMAGLEQDFREAELPPAPYFESLTIWVVLSPTQAADLEAPALAATLLEAVEVTLDPAFVEK</sequence>
<keyword evidence="3" id="KW-1185">Reference proteome</keyword>
<reference evidence="2 3" key="1">
    <citation type="journal article" date="2018" name="Evol. Lett.">
        <title>Horizontal gene cluster transfer increased hallucinogenic mushroom diversity.</title>
        <authorList>
            <person name="Reynolds H.T."/>
            <person name="Vijayakumar V."/>
            <person name="Gluck-Thaler E."/>
            <person name="Korotkin H.B."/>
            <person name="Matheny P.B."/>
            <person name="Slot J.C."/>
        </authorList>
    </citation>
    <scope>NUCLEOTIDE SEQUENCE [LARGE SCALE GENOMIC DNA]</scope>
    <source>
        <strain evidence="2 3">SRW20</strain>
    </source>
</reference>
<dbReference type="AlphaFoldDB" id="A0A409Y172"/>
<accession>A0A409Y172</accession>
<evidence type="ECO:0000313" key="2">
    <source>
        <dbReference type="EMBL" id="PPQ96755.1"/>
    </source>
</evidence>
<feature type="region of interest" description="Disordered" evidence="1">
    <location>
        <begin position="1"/>
        <end position="28"/>
    </location>
</feature>
<dbReference type="InParanoid" id="A0A409Y172"/>
<dbReference type="Proteomes" id="UP000284706">
    <property type="component" value="Unassembled WGS sequence"/>
</dbReference>
<feature type="compositionally biased region" description="Polar residues" evidence="1">
    <location>
        <begin position="10"/>
        <end position="28"/>
    </location>
</feature>
<evidence type="ECO:0000313" key="3">
    <source>
        <dbReference type="Proteomes" id="UP000284706"/>
    </source>
</evidence>
<evidence type="ECO:0000256" key="1">
    <source>
        <dbReference type="SAM" id="MobiDB-lite"/>
    </source>
</evidence>
<name>A0A409Y172_9AGAR</name>